<keyword evidence="4" id="KW-0805">Transcription regulation</keyword>
<evidence type="ECO:0000256" key="7">
    <source>
        <dbReference type="SAM" id="MobiDB-lite"/>
    </source>
</evidence>
<dbReference type="KEGG" id="vcn:VOLCADRAFT_63718"/>
<feature type="region of interest" description="Disordered" evidence="7">
    <location>
        <begin position="1"/>
        <end position="70"/>
    </location>
</feature>
<keyword evidence="3" id="KW-0677">Repeat</keyword>
<reference evidence="8 9" key="1">
    <citation type="journal article" date="2010" name="Science">
        <title>Genomic analysis of organismal complexity in the multicellular green alga Volvox carteri.</title>
        <authorList>
            <person name="Prochnik S.E."/>
            <person name="Umen J."/>
            <person name="Nedelcu A.M."/>
            <person name="Hallmann A."/>
            <person name="Miller S.M."/>
            <person name="Nishii I."/>
            <person name="Ferris P."/>
            <person name="Kuo A."/>
            <person name="Mitros T."/>
            <person name="Fritz-Laylin L.K."/>
            <person name="Hellsten U."/>
            <person name="Chapman J."/>
            <person name="Simakov O."/>
            <person name="Rensing S.A."/>
            <person name="Terry A."/>
            <person name="Pangilinan J."/>
            <person name="Kapitonov V."/>
            <person name="Jurka J."/>
            <person name="Salamov A."/>
            <person name="Shapiro H."/>
            <person name="Schmutz J."/>
            <person name="Grimwood J."/>
            <person name="Lindquist E."/>
            <person name="Lucas S."/>
            <person name="Grigoriev I.V."/>
            <person name="Schmitt R."/>
            <person name="Kirk D."/>
            <person name="Rokhsar D.S."/>
        </authorList>
    </citation>
    <scope>NUCLEOTIDE SEQUENCE [LARGE SCALE GENOMIC DNA]</scope>
    <source>
        <strain evidence="9">f. Nagariensis / Eve</strain>
    </source>
</reference>
<accession>D8U4D6</accession>
<keyword evidence="2" id="KW-0597">Phosphoprotein</keyword>
<evidence type="ECO:0000256" key="2">
    <source>
        <dbReference type="ARBA" id="ARBA00022553"/>
    </source>
</evidence>
<dbReference type="RefSeq" id="XP_002953413.1">
    <property type="nucleotide sequence ID" value="XM_002953367.1"/>
</dbReference>
<feature type="compositionally biased region" description="Acidic residues" evidence="7">
    <location>
        <begin position="1"/>
        <end position="11"/>
    </location>
</feature>
<evidence type="ECO:0000256" key="6">
    <source>
        <dbReference type="ARBA" id="ARBA00023242"/>
    </source>
</evidence>
<dbReference type="STRING" id="3068.D8U4D6"/>
<dbReference type="GO" id="GO:0016604">
    <property type="term" value="C:nuclear body"/>
    <property type="evidence" value="ECO:0007669"/>
    <property type="project" value="TreeGrafter"/>
</dbReference>
<dbReference type="Gene3D" id="3.40.30.10">
    <property type="entry name" value="Glutaredoxin"/>
    <property type="match status" value="1"/>
</dbReference>
<gene>
    <name evidence="8" type="ORF">VOLCADRAFT_63718</name>
</gene>
<evidence type="ECO:0000256" key="1">
    <source>
        <dbReference type="ARBA" id="ARBA00004123"/>
    </source>
</evidence>
<evidence type="ECO:0000256" key="3">
    <source>
        <dbReference type="ARBA" id="ARBA00022737"/>
    </source>
</evidence>
<keyword evidence="9" id="KW-1185">Reference proteome</keyword>
<dbReference type="GO" id="GO:0043021">
    <property type="term" value="F:ribonucleoprotein complex binding"/>
    <property type="evidence" value="ECO:0007669"/>
    <property type="project" value="TreeGrafter"/>
</dbReference>
<evidence type="ECO:0000313" key="9">
    <source>
        <dbReference type="Proteomes" id="UP000001058"/>
    </source>
</evidence>
<dbReference type="OrthoDB" id="42462at2759"/>
<evidence type="ECO:0008006" key="10">
    <source>
        <dbReference type="Google" id="ProtNLM"/>
    </source>
</evidence>
<comment type="subcellular location">
    <subcellularLocation>
        <location evidence="1">Nucleus</location>
    </subcellularLocation>
</comment>
<dbReference type="GO" id="GO:0000380">
    <property type="term" value="P:alternative mRNA splicing, via spliceosome"/>
    <property type="evidence" value="ECO:0007669"/>
    <property type="project" value="TreeGrafter"/>
</dbReference>
<dbReference type="eggNOG" id="KOG3427">
    <property type="taxonomic scope" value="Eukaryota"/>
</dbReference>
<feature type="non-terminal residue" evidence="8">
    <location>
        <position position="1"/>
    </location>
</feature>
<organism evidence="9">
    <name type="scientific">Volvox carteri f. nagariensis</name>
    <dbReference type="NCBI Taxonomy" id="3068"/>
    <lineage>
        <taxon>Eukaryota</taxon>
        <taxon>Viridiplantae</taxon>
        <taxon>Chlorophyta</taxon>
        <taxon>core chlorophytes</taxon>
        <taxon>Chlorophyceae</taxon>
        <taxon>CS clade</taxon>
        <taxon>Chlamydomonadales</taxon>
        <taxon>Volvocaceae</taxon>
        <taxon>Volvox</taxon>
    </lineage>
</organism>
<proteinExistence type="predicted"/>
<evidence type="ECO:0000256" key="5">
    <source>
        <dbReference type="ARBA" id="ARBA00023163"/>
    </source>
</evidence>
<dbReference type="AlphaFoldDB" id="D8U4D6"/>
<dbReference type="PANTHER" id="PTHR21737">
    <property type="entry name" value="POLYGLUTAMINE BINDING PROTEIN 1/MARVEL MEMBRANE-ASSOCIATING DOMAIN CONTAINING 3"/>
    <property type="match status" value="1"/>
</dbReference>
<evidence type="ECO:0000313" key="8">
    <source>
        <dbReference type="EMBL" id="EFJ45386.1"/>
    </source>
</evidence>
<dbReference type="EMBL" id="GL378357">
    <property type="protein sequence ID" value="EFJ45386.1"/>
    <property type="molecule type" value="Genomic_DNA"/>
</dbReference>
<keyword evidence="5" id="KW-0804">Transcription</keyword>
<dbReference type="PANTHER" id="PTHR21737:SF3">
    <property type="entry name" value="POLYGLUTAMINE-BINDING PROTEIN 1"/>
    <property type="match status" value="1"/>
</dbReference>
<name>D8U4D6_VOLCA</name>
<dbReference type="GeneID" id="9625828"/>
<protein>
    <recommendedName>
        <fullName evidence="10">Polyglutamine-binding protein 1</fullName>
    </recommendedName>
</protein>
<dbReference type="GO" id="GO:0005737">
    <property type="term" value="C:cytoplasm"/>
    <property type="evidence" value="ECO:0007669"/>
    <property type="project" value="TreeGrafter"/>
</dbReference>
<dbReference type="InParanoid" id="D8U4D6"/>
<sequence>RKAGQEEELDPMDPAAYSDAPRGTWSTGLEGAQPSAADTTAGGPLFQSRPYPAPGSVLRANKKALAGATK</sequence>
<evidence type="ECO:0000256" key="4">
    <source>
        <dbReference type="ARBA" id="ARBA00023015"/>
    </source>
</evidence>
<dbReference type="Proteomes" id="UP000001058">
    <property type="component" value="Unassembled WGS sequence"/>
</dbReference>
<keyword evidence="6" id="KW-0539">Nucleus</keyword>